<dbReference type="SUPFAM" id="SSF52283">
    <property type="entry name" value="Formate/glycerate dehydrogenase catalytic domain-like"/>
    <property type="match status" value="1"/>
</dbReference>
<comment type="caution">
    <text evidence="1">The sequence shown here is derived from an EMBL/GenBank/DDBJ whole genome shotgun (WGS) entry which is preliminary data.</text>
</comment>
<reference evidence="1" key="1">
    <citation type="submission" date="2016-10" db="EMBL/GenBank/DDBJ databases">
        <title>Sequence of Gallionella enrichment culture.</title>
        <authorList>
            <person name="Poehlein A."/>
            <person name="Muehling M."/>
            <person name="Daniel R."/>
        </authorList>
    </citation>
    <scope>NUCLEOTIDE SEQUENCE</scope>
</reference>
<dbReference type="EMBL" id="MLJW01008962">
    <property type="protein sequence ID" value="OIQ63494.1"/>
    <property type="molecule type" value="Genomic_DNA"/>
</dbReference>
<accession>A0A1J5NXI6</accession>
<dbReference type="InterPro" id="IPR000043">
    <property type="entry name" value="Adenosylhomocysteinase-like"/>
</dbReference>
<keyword evidence="1" id="KW-0378">Hydrolase</keyword>
<dbReference type="GO" id="GO:0005829">
    <property type="term" value="C:cytosol"/>
    <property type="evidence" value="ECO:0007669"/>
    <property type="project" value="TreeGrafter"/>
</dbReference>
<name>A0A1J5NXI6_9ZZZZ</name>
<dbReference type="PANTHER" id="PTHR23420">
    <property type="entry name" value="ADENOSYLHOMOCYSTEINASE"/>
    <property type="match status" value="1"/>
</dbReference>
<organism evidence="1">
    <name type="scientific">mine drainage metagenome</name>
    <dbReference type="NCBI Taxonomy" id="410659"/>
    <lineage>
        <taxon>unclassified sequences</taxon>
        <taxon>metagenomes</taxon>
        <taxon>ecological metagenomes</taxon>
    </lineage>
</organism>
<dbReference type="Pfam" id="PF05221">
    <property type="entry name" value="AdoHcyase"/>
    <property type="match status" value="1"/>
</dbReference>
<gene>
    <name evidence="1" type="primary">ahcY_15</name>
    <name evidence="1" type="ORF">GALL_549640</name>
</gene>
<protein>
    <submittedName>
        <fullName evidence="1">Adenosylhomocysteinase</fullName>
        <ecNumber evidence="1">3.3.1.1</ecNumber>
    </submittedName>
</protein>
<dbReference type="GO" id="GO:0033353">
    <property type="term" value="P:S-adenosylmethionine cycle"/>
    <property type="evidence" value="ECO:0007669"/>
    <property type="project" value="TreeGrafter"/>
</dbReference>
<dbReference type="AlphaFoldDB" id="A0A1J5NXI6"/>
<dbReference type="PANTHER" id="PTHR23420:SF0">
    <property type="entry name" value="ADENOSYLHOMOCYSTEINASE"/>
    <property type="match status" value="1"/>
</dbReference>
<dbReference type="GO" id="GO:0004013">
    <property type="term" value="F:adenosylhomocysteinase activity"/>
    <property type="evidence" value="ECO:0007669"/>
    <property type="project" value="TreeGrafter"/>
</dbReference>
<sequence length="52" mass="5923">MGVYTLPKHLDEKVARLQLKTLNAQLTALSDQQAAYIGVDKNGPYKSNHYRY</sequence>
<dbReference type="InterPro" id="IPR042172">
    <property type="entry name" value="Adenosylhomocyst_ase-like_sf"/>
</dbReference>
<dbReference type="EC" id="3.3.1.1" evidence="1"/>
<dbReference type="Gene3D" id="3.40.50.1480">
    <property type="entry name" value="Adenosylhomocysteinase-like"/>
    <property type="match status" value="1"/>
</dbReference>
<evidence type="ECO:0000313" key="1">
    <source>
        <dbReference type="EMBL" id="OIQ63494.1"/>
    </source>
</evidence>
<proteinExistence type="predicted"/>